<proteinExistence type="predicted"/>
<dbReference type="EMBL" id="MU157923">
    <property type="protein sequence ID" value="KAF9523194.1"/>
    <property type="molecule type" value="Genomic_DNA"/>
</dbReference>
<sequence>MCVQSPRFFDYPSSLCNLNVKDECHSPLRTPTSTCAHRGLLDWLLGAFVEANLHRTSVSKKVVCWRLEPTFSRTRTQCSREALFIGITRTTVLYAKVDWSMLQRHRLAKVYRPLLERQHLQLPPIVLPAGGIHEFQNSVPGYTLVKLLSSPHLGTSMRWSYRL</sequence>
<reference evidence="1" key="1">
    <citation type="submission" date="2020-11" db="EMBL/GenBank/DDBJ databases">
        <authorList>
            <consortium name="DOE Joint Genome Institute"/>
            <person name="Ahrendt S."/>
            <person name="Riley R."/>
            <person name="Andreopoulos W."/>
            <person name="Labutti K."/>
            <person name="Pangilinan J."/>
            <person name="Ruiz-Duenas F.J."/>
            <person name="Barrasa J.M."/>
            <person name="Sanchez-Garcia M."/>
            <person name="Camarero S."/>
            <person name="Miyauchi S."/>
            <person name="Serrano A."/>
            <person name="Linde D."/>
            <person name="Babiker R."/>
            <person name="Drula E."/>
            <person name="Ayuso-Fernandez I."/>
            <person name="Pacheco R."/>
            <person name="Padilla G."/>
            <person name="Ferreira P."/>
            <person name="Barriuso J."/>
            <person name="Kellner H."/>
            <person name="Castanera R."/>
            <person name="Alfaro M."/>
            <person name="Ramirez L."/>
            <person name="Pisabarro A.G."/>
            <person name="Kuo A."/>
            <person name="Tritt A."/>
            <person name="Lipzen A."/>
            <person name="He G."/>
            <person name="Yan M."/>
            <person name="Ng V."/>
            <person name="Cullen D."/>
            <person name="Martin F."/>
            <person name="Rosso M.-N."/>
            <person name="Henrissat B."/>
            <person name="Hibbett D."/>
            <person name="Martinez A.T."/>
            <person name="Grigoriev I.V."/>
        </authorList>
    </citation>
    <scope>NUCLEOTIDE SEQUENCE</scope>
    <source>
        <strain evidence="1">CBS 506.95</strain>
    </source>
</reference>
<keyword evidence="2" id="KW-1185">Reference proteome</keyword>
<accession>A0A9P6E6C8</accession>
<evidence type="ECO:0000313" key="2">
    <source>
        <dbReference type="Proteomes" id="UP000807306"/>
    </source>
</evidence>
<organism evidence="1 2">
    <name type="scientific">Crepidotus variabilis</name>
    <dbReference type="NCBI Taxonomy" id="179855"/>
    <lineage>
        <taxon>Eukaryota</taxon>
        <taxon>Fungi</taxon>
        <taxon>Dikarya</taxon>
        <taxon>Basidiomycota</taxon>
        <taxon>Agaricomycotina</taxon>
        <taxon>Agaricomycetes</taxon>
        <taxon>Agaricomycetidae</taxon>
        <taxon>Agaricales</taxon>
        <taxon>Agaricineae</taxon>
        <taxon>Crepidotaceae</taxon>
        <taxon>Crepidotus</taxon>
    </lineage>
</organism>
<comment type="caution">
    <text evidence="1">The sequence shown here is derived from an EMBL/GenBank/DDBJ whole genome shotgun (WGS) entry which is preliminary data.</text>
</comment>
<dbReference type="Proteomes" id="UP000807306">
    <property type="component" value="Unassembled WGS sequence"/>
</dbReference>
<name>A0A9P6E6C8_9AGAR</name>
<gene>
    <name evidence="1" type="ORF">CPB83DRAFT_60293</name>
</gene>
<dbReference type="AlphaFoldDB" id="A0A9P6E6C8"/>
<evidence type="ECO:0000313" key="1">
    <source>
        <dbReference type="EMBL" id="KAF9523194.1"/>
    </source>
</evidence>
<protein>
    <submittedName>
        <fullName evidence="1">Uncharacterized protein</fullName>
    </submittedName>
</protein>